<protein>
    <submittedName>
        <fullName evidence="3">Uncharacterized protein</fullName>
    </submittedName>
</protein>
<dbReference type="EMBL" id="BRXZ01000510">
    <property type="protein sequence ID" value="GMH46436.1"/>
    <property type="molecule type" value="Genomic_DNA"/>
</dbReference>
<feature type="region of interest" description="Disordered" evidence="1">
    <location>
        <begin position="79"/>
        <end position="164"/>
    </location>
</feature>
<dbReference type="OrthoDB" id="204943at2759"/>
<name>A0A9W6Z6A6_9STRA</name>
<gene>
    <name evidence="3" type="ORF">TrRE_jg10279</name>
</gene>
<keyword evidence="4" id="KW-1185">Reference proteome</keyword>
<evidence type="ECO:0000256" key="2">
    <source>
        <dbReference type="SAM" id="Phobius"/>
    </source>
</evidence>
<organism evidence="3 4">
    <name type="scientific">Triparma retinervis</name>
    <dbReference type="NCBI Taxonomy" id="2557542"/>
    <lineage>
        <taxon>Eukaryota</taxon>
        <taxon>Sar</taxon>
        <taxon>Stramenopiles</taxon>
        <taxon>Ochrophyta</taxon>
        <taxon>Bolidophyceae</taxon>
        <taxon>Parmales</taxon>
        <taxon>Triparmaceae</taxon>
        <taxon>Triparma</taxon>
    </lineage>
</organism>
<evidence type="ECO:0000256" key="1">
    <source>
        <dbReference type="SAM" id="MobiDB-lite"/>
    </source>
</evidence>
<dbReference type="AlphaFoldDB" id="A0A9W6Z6A6"/>
<evidence type="ECO:0000313" key="4">
    <source>
        <dbReference type="Proteomes" id="UP001165082"/>
    </source>
</evidence>
<comment type="caution">
    <text evidence="3">The sequence shown here is derived from an EMBL/GenBank/DDBJ whole genome shotgun (WGS) entry which is preliminary data.</text>
</comment>
<feature type="transmembrane region" description="Helical" evidence="2">
    <location>
        <begin position="12"/>
        <end position="30"/>
    </location>
</feature>
<accession>A0A9W6Z6A6</accession>
<sequence length="164" mass="17695">MYDNRELTDTQSFMGKVVFFGGFGLASVGVKKSCDKEDRLEKKRVKEEIESFKRKKAEFFNVTTEVESDDDFAAGLRKAGKNITLTSDTDADADTDTDDTPPDSTDDDDDDSGSGGPGFDPILGDDSPPDGTAESPPASAPPTPSEKLAETADIERLRRMMGGQ</sequence>
<dbReference type="Proteomes" id="UP001165082">
    <property type="component" value="Unassembled WGS sequence"/>
</dbReference>
<keyword evidence="2" id="KW-0472">Membrane</keyword>
<keyword evidence="2" id="KW-0812">Transmembrane</keyword>
<reference evidence="3" key="1">
    <citation type="submission" date="2022-07" db="EMBL/GenBank/DDBJ databases">
        <title>Genome analysis of Parmales, a sister group of diatoms, reveals the evolutionary specialization of diatoms from phago-mixotrophs to photoautotrophs.</title>
        <authorList>
            <person name="Ban H."/>
            <person name="Sato S."/>
            <person name="Yoshikawa S."/>
            <person name="Kazumasa Y."/>
            <person name="Nakamura Y."/>
            <person name="Ichinomiya M."/>
            <person name="Saitoh K."/>
            <person name="Sato N."/>
            <person name="Blanc-Mathieu R."/>
            <person name="Endo H."/>
            <person name="Kuwata A."/>
            <person name="Ogata H."/>
        </authorList>
    </citation>
    <scope>NUCLEOTIDE SEQUENCE</scope>
</reference>
<proteinExistence type="predicted"/>
<feature type="compositionally biased region" description="Acidic residues" evidence="1">
    <location>
        <begin position="89"/>
        <end position="112"/>
    </location>
</feature>
<evidence type="ECO:0000313" key="3">
    <source>
        <dbReference type="EMBL" id="GMH46436.1"/>
    </source>
</evidence>
<feature type="non-terminal residue" evidence="3">
    <location>
        <position position="1"/>
    </location>
</feature>
<feature type="compositionally biased region" description="Basic and acidic residues" evidence="1">
    <location>
        <begin position="147"/>
        <end position="158"/>
    </location>
</feature>
<keyword evidence="2" id="KW-1133">Transmembrane helix</keyword>